<sequence length="168" mass="18951">MQFMVKGQTCILQGIIPGSLVVEEPGSNTKCFVTMGQSLGIYTVVMSTLRQAALSAITVKDSTHLREVLLLLRDQQLFAKKNKCCFRTTQIDYLGHVLGTGTVSMNKSKVECVSSWPVHQSIKELRSFIGLFGYYRRFIRHYGLFAKPLTELLKKNGWNWSEHASVAF</sequence>
<reference evidence="1" key="1">
    <citation type="journal article" date="2020" name="Nat. Genet.">
        <title>Genomic diversifications of five Gossypium allopolyploid species and their impact on cotton improvement.</title>
        <authorList>
            <person name="Chen Z.J."/>
            <person name="Sreedasyam A."/>
            <person name="Ando A."/>
            <person name="Song Q."/>
            <person name="De Santiago L.M."/>
            <person name="Hulse-Kemp A.M."/>
            <person name="Ding M."/>
            <person name="Ye W."/>
            <person name="Kirkbride R.C."/>
            <person name="Jenkins J."/>
            <person name="Plott C."/>
            <person name="Lovell J."/>
            <person name="Lin Y.M."/>
            <person name="Vaughn R."/>
            <person name="Liu B."/>
            <person name="Simpson S."/>
            <person name="Scheffler B.E."/>
            <person name="Wen L."/>
            <person name="Saski C.A."/>
            <person name="Grover C.E."/>
            <person name="Hu G."/>
            <person name="Conover J.L."/>
            <person name="Carlson J.W."/>
            <person name="Shu S."/>
            <person name="Boston L.B."/>
            <person name="Williams M."/>
            <person name="Peterson D.G."/>
            <person name="McGee K."/>
            <person name="Jones D.C."/>
            <person name="Wendel J.F."/>
            <person name="Stelly D.M."/>
            <person name="Grimwood J."/>
            <person name="Schmutz J."/>
        </authorList>
    </citation>
    <scope>NUCLEOTIDE SEQUENCE [LARGE SCALE GENOMIC DNA]</scope>
    <source>
        <strain evidence="1">cv. TM-1</strain>
    </source>
</reference>
<dbReference type="PANTHER" id="PTHR33064">
    <property type="entry name" value="POL PROTEIN"/>
    <property type="match status" value="1"/>
</dbReference>
<dbReference type="GeneID" id="107960632"/>
<dbReference type="Proteomes" id="UP000818029">
    <property type="component" value="Chromosome A05"/>
</dbReference>
<dbReference type="KEGG" id="ghi:107960632"/>
<dbReference type="InterPro" id="IPR043128">
    <property type="entry name" value="Rev_trsase/Diguanyl_cyclase"/>
</dbReference>
<dbReference type="InterPro" id="IPR043502">
    <property type="entry name" value="DNA/RNA_pol_sf"/>
</dbReference>
<name>A0A1U8PQA9_GOSHI</name>
<dbReference type="SUPFAM" id="SSF56672">
    <property type="entry name" value="DNA/RNA polymerases"/>
    <property type="match status" value="1"/>
</dbReference>
<dbReference type="Gene3D" id="3.30.70.270">
    <property type="match status" value="2"/>
</dbReference>
<dbReference type="PANTHER" id="PTHR33064:SF37">
    <property type="entry name" value="RIBONUCLEASE H"/>
    <property type="match status" value="1"/>
</dbReference>
<protein>
    <submittedName>
        <fullName evidence="2">Uncharacterized mitochondrial protein AtMg00860-like</fullName>
    </submittedName>
</protein>
<keyword evidence="1" id="KW-1185">Reference proteome</keyword>
<dbReference type="PaxDb" id="3635-A0A1U8PQA9"/>
<evidence type="ECO:0000313" key="2">
    <source>
        <dbReference type="RefSeq" id="XP_016752434.1"/>
    </source>
</evidence>
<evidence type="ECO:0000313" key="1">
    <source>
        <dbReference type="Proteomes" id="UP000818029"/>
    </source>
</evidence>
<proteinExistence type="predicted"/>
<gene>
    <name evidence="2" type="primary">LOC107960632</name>
</gene>
<dbReference type="STRING" id="3635.A0A1U8PQA9"/>
<dbReference type="AlphaFoldDB" id="A0A1U8PQA9"/>
<accession>A0A1U8PQA9</accession>
<organism evidence="1 2">
    <name type="scientific">Gossypium hirsutum</name>
    <name type="common">Upland cotton</name>
    <name type="synonym">Gossypium mexicanum</name>
    <dbReference type="NCBI Taxonomy" id="3635"/>
    <lineage>
        <taxon>Eukaryota</taxon>
        <taxon>Viridiplantae</taxon>
        <taxon>Streptophyta</taxon>
        <taxon>Embryophyta</taxon>
        <taxon>Tracheophyta</taxon>
        <taxon>Spermatophyta</taxon>
        <taxon>Magnoliopsida</taxon>
        <taxon>eudicotyledons</taxon>
        <taxon>Gunneridae</taxon>
        <taxon>Pentapetalae</taxon>
        <taxon>rosids</taxon>
        <taxon>malvids</taxon>
        <taxon>Malvales</taxon>
        <taxon>Malvaceae</taxon>
        <taxon>Malvoideae</taxon>
        <taxon>Gossypium</taxon>
    </lineage>
</organism>
<dbReference type="RefSeq" id="XP_016752434.1">
    <property type="nucleotide sequence ID" value="XM_016896945.1"/>
</dbReference>
<reference evidence="2" key="2">
    <citation type="submission" date="2025-08" db="UniProtKB">
        <authorList>
            <consortium name="RefSeq"/>
        </authorList>
    </citation>
    <scope>IDENTIFICATION</scope>
</reference>
<dbReference type="InterPro" id="IPR051320">
    <property type="entry name" value="Viral_Replic_Matur_Polypro"/>
</dbReference>